<dbReference type="Proteomes" id="UP000680865">
    <property type="component" value="Unassembled WGS sequence"/>
</dbReference>
<evidence type="ECO:0000313" key="2">
    <source>
        <dbReference type="Proteomes" id="UP000680865"/>
    </source>
</evidence>
<accession>A0A919STU6</accession>
<name>A0A919STU6_9ACTN</name>
<proteinExistence type="predicted"/>
<dbReference type="AlphaFoldDB" id="A0A919STU6"/>
<gene>
    <name evidence="1" type="ORF">Aco04nite_57280</name>
</gene>
<comment type="caution">
    <text evidence="1">The sequence shown here is derived from an EMBL/GenBank/DDBJ whole genome shotgun (WGS) entry which is preliminary data.</text>
</comment>
<keyword evidence="2" id="KW-1185">Reference proteome</keyword>
<protein>
    <submittedName>
        <fullName evidence="1">Uncharacterized protein</fullName>
    </submittedName>
</protein>
<reference evidence="1" key="1">
    <citation type="submission" date="2021-03" db="EMBL/GenBank/DDBJ databases">
        <title>Whole genome shotgun sequence of Actinoplanes consettensis NBRC 14913.</title>
        <authorList>
            <person name="Komaki H."/>
            <person name="Tamura T."/>
        </authorList>
    </citation>
    <scope>NUCLEOTIDE SEQUENCE</scope>
    <source>
        <strain evidence="1">NBRC 14913</strain>
    </source>
</reference>
<organism evidence="1 2">
    <name type="scientific">Winogradskya consettensis</name>
    <dbReference type="NCBI Taxonomy" id="113560"/>
    <lineage>
        <taxon>Bacteria</taxon>
        <taxon>Bacillati</taxon>
        <taxon>Actinomycetota</taxon>
        <taxon>Actinomycetes</taxon>
        <taxon>Micromonosporales</taxon>
        <taxon>Micromonosporaceae</taxon>
        <taxon>Winogradskya</taxon>
    </lineage>
</organism>
<sequence length="68" mass="7456">MVALAVVEQLVELIDRQLGEPITEDSGDVACGDGHSRMVWLVRGVRRDLDGVLRQGTFGCRRGISECD</sequence>
<evidence type="ECO:0000313" key="1">
    <source>
        <dbReference type="EMBL" id="GIM77819.1"/>
    </source>
</evidence>
<dbReference type="EMBL" id="BOQP01000032">
    <property type="protein sequence ID" value="GIM77819.1"/>
    <property type="molecule type" value="Genomic_DNA"/>
</dbReference>